<dbReference type="STRING" id="2045.KR76_17540"/>
<keyword evidence="2" id="KW-0560">Oxidoreductase</keyword>
<keyword evidence="3" id="KW-1185">Reference proteome</keyword>
<dbReference type="InterPro" id="IPR006311">
    <property type="entry name" value="TAT_signal"/>
</dbReference>
<evidence type="ECO:0000313" key="3">
    <source>
        <dbReference type="Proteomes" id="UP000030300"/>
    </source>
</evidence>
<protein>
    <submittedName>
        <fullName evidence="2">Protocatechuate dioxygenase</fullName>
    </submittedName>
</protein>
<reference evidence="2 3" key="1">
    <citation type="journal article" date="2015" name="Genome Announc.">
        <title>Complete Genome Sequence of Steroid-Transforming Nocardioides simplex VKM Ac-2033D.</title>
        <authorList>
            <person name="Shtratnikova V.Y."/>
            <person name="Schelkunov M.I."/>
            <person name="Pekov Y.A."/>
            <person name="Fokina V.V."/>
            <person name="Logacheva M.D."/>
            <person name="Sokolov S.L."/>
            <person name="Bragin E.Y."/>
            <person name="Ashapkin V.V."/>
            <person name="Donova M.V."/>
        </authorList>
    </citation>
    <scope>NUCLEOTIDE SEQUENCE [LARGE SCALE GENOMIC DNA]</scope>
    <source>
        <strain evidence="2 3">VKM Ac-2033D</strain>
    </source>
</reference>
<dbReference type="PANTHER" id="PTHR34315:SF1">
    <property type="entry name" value="INTRADIOL RING-CLEAVAGE DIOXYGENASES DOMAIN-CONTAINING PROTEIN-RELATED"/>
    <property type="match status" value="1"/>
</dbReference>
<evidence type="ECO:0000259" key="1">
    <source>
        <dbReference type="Pfam" id="PF00775"/>
    </source>
</evidence>
<dbReference type="OrthoDB" id="9800887at2"/>
<dbReference type="InterPro" id="IPR000627">
    <property type="entry name" value="Intradiol_dOase_C"/>
</dbReference>
<gene>
    <name evidence="2" type="ORF">KR76_17540</name>
</gene>
<keyword evidence="2" id="KW-0223">Dioxygenase</keyword>
<dbReference type="AlphaFoldDB" id="A0A0A1DNK5"/>
<dbReference type="GO" id="GO:0008199">
    <property type="term" value="F:ferric iron binding"/>
    <property type="evidence" value="ECO:0007669"/>
    <property type="project" value="InterPro"/>
</dbReference>
<dbReference type="eggNOG" id="COG3485">
    <property type="taxonomic scope" value="Bacteria"/>
</dbReference>
<dbReference type="Gene3D" id="2.60.130.10">
    <property type="entry name" value="Aromatic compound dioxygenase"/>
    <property type="match status" value="1"/>
</dbReference>
<name>A0A0A1DNK5_NOCSI</name>
<dbReference type="PROSITE" id="PS51318">
    <property type="entry name" value="TAT"/>
    <property type="match status" value="1"/>
</dbReference>
<feature type="domain" description="Intradiol ring-cleavage dioxygenases" evidence="1">
    <location>
        <begin position="123"/>
        <end position="202"/>
    </location>
</feature>
<dbReference type="CDD" id="cd03457">
    <property type="entry name" value="intradiol_dioxygenase_like"/>
    <property type="match status" value="1"/>
</dbReference>
<dbReference type="KEGG" id="psim:KR76_17540"/>
<dbReference type="RefSeq" id="WP_038680054.1">
    <property type="nucleotide sequence ID" value="NZ_BJMC01000018.1"/>
</dbReference>
<organism evidence="2 3">
    <name type="scientific">Nocardioides simplex</name>
    <name type="common">Arthrobacter simplex</name>
    <dbReference type="NCBI Taxonomy" id="2045"/>
    <lineage>
        <taxon>Bacteria</taxon>
        <taxon>Bacillati</taxon>
        <taxon>Actinomycetota</taxon>
        <taxon>Actinomycetes</taxon>
        <taxon>Propionibacteriales</taxon>
        <taxon>Nocardioidaceae</taxon>
        <taxon>Pimelobacter</taxon>
    </lineage>
</organism>
<dbReference type="PANTHER" id="PTHR34315">
    <property type="match status" value="1"/>
</dbReference>
<dbReference type="EMBL" id="CP009896">
    <property type="protein sequence ID" value="AIY18123.1"/>
    <property type="molecule type" value="Genomic_DNA"/>
</dbReference>
<dbReference type="GeneID" id="96610618"/>
<dbReference type="GO" id="GO:0016702">
    <property type="term" value="F:oxidoreductase activity, acting on single donors with incorporation of molecular oxygen, incorporation of two atoms of oxygen"/>
    <property type="evidence" value="ECO:0007669"/>
    <property type="project" value="InterPro"/>
</dbReference>
<dbReference type="Proteomes" id="UP000030300">
    <property type="component" value="Chromosome"/>
</dbReference>
<accession>A0A0A1DNK5</accession>
<dbReference type="Pfam" id="PF00775">
    <property type="entry name" value="Dioxygenase_C"/>
    <property type="match status" value="1"/>
</dbReference>
<proteinExistence type="predicted"/>
<dbReference type="InterPro" id="IPR015889">
    <property type="entry name" value="Intradiol_dOase_core"/>
</dbReference>
<sequence>MSDHETETEEHDLGLSHDLPKIMARRGLLGLLGGVGAAVALSACGSDDTQTISTSADTGGPSGPGAPPAGGAPGGDSDVQVAEGEIPEETAGPYPGDGSNGPNVLTESGVVRSDLTTSFGTASGVAAGVPTTVKLKVYDLNGDAVTPLAGAAIYLWHCDREGRYSMYDDAIADENYLRGVQEADADGNLTFTTIFPACYAGRWPHMHFEVYESLAAATSAENKLRTSQLALPQDVCDEVYATDGYEQSVTNLGQLSLDSDGIFSDGYSLQLAKVTGSVEDGYTVSLNVPV</sequence>
<evidence type="ECO:0000313" key="2">
    <source>
        <dbReference type="EMBL" id="AIY18123.1"/>
    </source>
</evidence>
<dbReference type="HOGENOM" id="CLU_027719_2_0_11"/>
<dbReference type="SUPFAM" id="SSF49482">
    <property type="entry name" value="Aromatic compound dioxygenase"/>
    <property type="match status" value="1"/>
</dbReference>